<evidence type="ECO:0000313" key="12">
    <source>
        <dbReference type="Proteomes" id="UP000249354"/>
    </source>
</evidence>
<comment type="function">
    <text evidence="9">Part of the ABC transporter FtsEX involved in cellular division.</text>
</comment>
<dbReference type="SUPFAM" id="SSF52540">
    <property type="entry name" value="P-loop containing nucleoside triphosphate hydrolases"/>
    <property type="match status" value="1"/>
</dbReference>
<dbReference type="Proteomes" id="UP000249354">
    <property type="component" value="Unassembled WGS sequence"/>
</dbReference>
<dbReference type="InterPro" id="IPR003593">
    <property type="entry name" value="AAA+_ATPase"/>
</dbReference>
<dbReference type="GO" id="GO:0016887">
    <property type="term" value="F:ATP hydrolysis activity"/>
    <property type="evidence" value="ECO:0007669"/>
    <property type="project" value="InterPro"/>
</dbReference>
<keyword evidence="7 9" id="KW-0472">Membrane</keyword>
<dbReference type="InterPro" id="IPR017871">
    <property type="entry name" value="ABC_transporter-like_CS"/>
</dbReference>
<keyword evidence="8 9" id="KW-0131">Cell cycle</keyword>
<dbReference type="PANTHER" id="PTHR24220:SF470">
    <property type="entry name" value="CELL DIVISION ATP-BINDING PROTEIN FTSE"/>
    <property type="match status" value="1"/>
</dbReference>
<dbReference type="EMBL" id="QBMC01000097">
    <property type="protein sequence ID" value="PZO15126.1"/>
    <property type="molecule type" value="Genomic_DNA"/>
</dbReference>
<dbReference type="AlphaFoldDB" id="A0A2W4U1G6"/>
<dbReference type="GO" id="GO:0005886">
    <property type="term" value="C:plasma membrane"/>
    <property type="evidence" value="ECO:0007669"/>
    <property type="project" value="UniProtKB-SubCell"/>
</dbReference>
<protein>
    <recommendedName>
        <fullName evidence="2 9">Cell division ATP-binding protein FtsE</fullName>
    </recommendedName>
</protein>
<evidence type="ECO:0000256" key="9">
    <source>
        <dbReference type="RuleBase" id="RU365094"/>
    </source>
</evidence>
<dbReference type="NCBIfam" id="TIGR02673">
    <property type="entry name" value="FtsE"/>
    <property type="match status" value="1"/>
</dbReference>
<dbReference type="GO" id="GO:0005524">
    <property type="term" value="F:ATP binding"/>
    <property type="evidence" value="ECO:0007669"/>
    <property type="project" value="UniProtKB-UniRule"/>
</dbReference>
<keyword evidence="3 9" id="KW-1003">Cell membrane</keyword>
<evidence type="ECO:0000256" key="3">
    <source>
        <dbReference type="ARBA" id="ARBA00022475"/>
    </source>
</evidence>
<keyword evidence="6 9" id="KW-0067">ATP-binding</keyword>
<organism evidence="11 12">
    <name type="scientific">Leptolyngbya foveolarum</name>
    <dbReference type="NCBI Taxonomy" id="47253"/>
    <lineage>
        <taxon>Bacteria</taxon>
        <taxon>Bacillati</taxon>
        <taxon>Cyanobacteriota</taxon>
        <taxon>Cyanophyceae</taxon>
        <taxon>Leptolyngbyales</taxon>
        <taxon>Leptolyngbyaceae</taxon>
        <taxon>Leptolyngbya group</taxon>
        <taxon>Leptolyngbya</taxon>
    </lineage>
</organism>
<dbReference type="FunFam" id="3.40.50.300:FF:000056">
    <property type="entry name" value="Cell division ATP-binding protein FtsE"/>
    <property type="match status" value="1"/>
</dbReference>
<evidence type="ECO:0000259" key="10">
    <source>
        <dbReference type="PROSITE" id="PS50893"/>
    </source>
</evidence>
<proteinExistence type="inferred from homology"/>
<keyword evidence="5 9" id="KW-0547">Nucleotide-binding</keyword>
<dbReference type="InterPro" id="IPR003439">
    <property type="entry name" value="ABC_transporter-like_ATP-bd"/>
</dbReference>
<evidence type="ECO:0000313" key="11">
    <source>
        <dbReference type="EMBL" id="PZO15126.1"/>
    </source>
</evidence>
<reference evidence="11 12" key="2">
    <citation type="submission" date="2018-06" db="EMBL/GenBank/DDBJ databases">
        <title>Metagenomic assembly of (sub)arctic Cyanobacteria and their associated microbiome from non-axenic cultures.</title>
        <authorList>
            <person name="Baurain D."/>
        </authorList>
    </citation>
    <scope>NUCLEOTIDE SEQUENCE [LARGE SCALE GENOMIC DNA]</scope>
    <source>
        <strain evidence="11">ULC129bin1</strain>
    </source>
</reference>
<evidence type="ECO:0000256" key="4">
    <source>
        <dbReference type="ARBA" id="ARBA00022618"/>
    </source>
</evidence>
<keyword evidence="4 9" id="KW-0132">Cell division</keyword>
<dbReference type="GO" id="GO:0022857">
    <property type="term" value="F:transmembrane transporter activity"/>
    <property type="evidence" value="ECO:0007669"/>
    <property type="project" value="TreeGrafter"/>
</dbReference>
<reference evidence="12" key="1">
    <citation type="submission" date="2018-04" db="EMBL/GenBank/DDBJ databases">
        <authorList>
            <person name="Cornet L."/>
        </authorList>
    </citation>
    <scope>NUCLEOTIDE SEQUENCE [LARGE SCALE GENOMIC DNA]</scope>
</reference>
<name>A0A2W4U1G6_9CYAN</name>
<dbReference type="SMART" id="SM00382">
    <property type="entry name" value="AAA"/>
    <property type="match status" value="1"/>
</dbReference>
<dbReference type="PROSITE" id="PS50893">
    <property type="entry name" value="ABC_TRANSPORTER_2"/>
    <property type="match status" value="1"/>
</dbReference>
<gene>
    <name evidence="9 11" type="primary">ftsE</name>
    <name evidence="11" type="ORF">DCF25_13965</name>
</gene>
<comment type="similarity">
    <text evidence="1 9">Belongs to the ABC transporter superfamily.</text>
</comment>
<feature type="domain" description="ABC transporter" evidence="10">
    <location>
        <begin position="41"/>
        <end position="258"/>
    </location>
</feature>
<comment type="subcellular location">
    <subcellularLocation>
        <location evidence="9">Cell membrane</location>
        <topology evidence="9">Peripheral membrane protein</topology>
        <orientation evidence="9">Cytoplasmic side</orientation>
    </subcellularLocation>
</comment>
<evidence type="ECO:0000256" key="7">
    <source>
        <dbReference type="ARBA" id="ARBA00023136"/>
    </source>
</evidence>
<evidence type="ECO:0000256" key="6">
    <source>
        <dbReference type="ARBA" id="ARBA00022840"/>
    </source>
</evidence>
<comment type="subunit">
    <text evidence="9">Homodimer. Forms a membrane-associated complex with FtsX.</text>
</comment>
<evidence type="ECO:0000256" key="5">
    <source>
        <dbReference type="ARBA" id="ARBA00022741"/>
    </source>
</evidence>
<dbReference type="PANTHER" id="PTHR24220">
    <property type="entry name" value="IMPORT ATP-BINDING PROTEIN"/>
    <property type="match status" value="1"/>
</dbReference>
<dbReference type="Gene3D" id="3.40.50.300">
    <property type="entry name" value="P-loop containing nucleotide triphosphate hydrolases"/>
    <property type="match status" value="1"/>
</dbReference>
<comment type="caution">
    <text evidence="11">The sequence shown here is derived from an EMBL/GenBank/DDBJ whole genome shotgun (WGS) entry which is preliminary data.</text>
</comment>
<accession>A0A2W4U1G6</accession>
<evidence type="ECO:0000256" key="1">
    <source>
        <dbReference type="ARBA" id="ARBA00005417"/>
    </source>
</evidence>
<dbReference type="InterPro" id="IPR005286">
    <property type="entry name" value="Cell_div_FtsE"/>
</dbReference>
<sequence length="258" mass="27988">MPFQFRPKAAAGLEAPVSAVPQQLLDDAAGQSSQLPAAPEIALSHVSKAYANGAPALLDINLTLKKGDFLFITGPSGAGKSTLLKLLYGQEKATEGNIFINGQDIANLRGNRLAMLRRRIGVVFQDYKLIPTRTVAENVAFVLHAQGFSRKEINRRLPVTLKMVGLQNKADRFPSQLSGGEQQRASIARAVVGTPPLLLADEPTGNLDGDNARQVINILRKLNSIGITVVVTTHDEPMVRSLSYPVLQIRGSRLYNFR</sequence>
<dbReference type="PROSITE" id="PS00211">
    <property type="entry name" value="ABC_TRANSPORTER_1"/>
    <property type="match status" value="1"/>
</dbReference>
<evidence type="ECO:0000256" key="8">
    <source>
        <dbReference type="ARBA" id="ARBA00023306"/>
    </source>
</evidence>
<evidence type="ECO:0000256" key="2">
    <source>
        <dbReference type="ARBA" id="ARBA00020019"/>
    </source>
</evidence>
<dbReference type="Pfam" id="PF00005">
    <property type="entry name" value="ABC_tran"/>
    <property type="match status" value="1"/>
</dbReference>
<dbReference type="GO" id="GO:0051301">
    <property type="term" value="P:cell division"/>
    <property type="evidence" value="ECO:0007669"/>
    <property type="project" value="UniProtKB-UniRule"/>
</dbReference>
<dbReference type="InterPro" id="IPR027417">
    <property type="entry name" value="P-loop_NTPase"/>
</dbReference>
<dbReference type="InterPro" id="IPR015854">
    <property type="entry name" value="ABC_transpr_LolD-like"/>
</dbReference>